<comment type="caution">
    <text evidence="2">The sequence shown here is derived from an EMBL/GenBank/DDBJ whole genome shotgun (WGS) entry which is preliminary data.</text>
</comment>
<organism evidence="2 3">
    <name type="scientific">Etheostoma spectabile</name>
    <name type="common">orangethroat darter</name>
    <dbReference type="NCBI Taxonomy" id="54343"/>
    <lineage>
        <taxon>Eukaryota</taxon>
        <taxon>Metazoa</taxon>
        <taxon>Chordata</taxon>
        <taxon>Craniata</taxon>
        <taxon>Vertebrata</taxon>
        <taxon>Euteleostomi</taxon>
        <taxon>Actinopterygii</taxon>
        <taxon>Neopterygii</taxon>
        <taxon>Teleostei</taxon>
        <taxon>Neoteleostei</taxon>
        <taxon>Acanthomorphata</taxon>
        <taxon>Eupercaria</taxon>
        <taxon>Perciformes</taxon>
        <taxon>Percoidei</taxon>
        <taxon>Percidae</taxon>
        <taxon>Etheostomatinae</taxon>
        <taxon>Etheostoma</taxon>
    </lineage>
</organism>
<feature type="region of interest" description="Disordered" evidence="1">
    <location>
        <begin position="1"/>
        <end position="49"/>
    </location>
</feature>
<keyword evidence="3" id="KW-1185">Reference proteome</keyword>
<gene>
    <name evidence="2" type="ORF">FQN60_008501</name>
</gene>
<dbReference type="Proteomes" id="UP000327493">
    <property type="component" value="Chromosome 16"/>
</dbReference>
<reference evidence="2 3" key="1">
    <citation type="submission" date="2019-08" db="EMBL/GenBank/DDBJ databases">
        <title>A chromosome-level genome assembly, high-density linkage maps, and genome scans reveal the genomic architecture of hybrid incompatibilities underlying speciation via character displacement in darters (Percidae: Etheostominae).</title>
        <authorList>
            <person name="Moran R.L."/>
            <person name="Catchen J.M."/>
            <person name="Fuller R.C."/>
        </authorList>
    </citation>
    <scope>NUCLEOTIDE SEQUENCE [LARGE SCALE GENOMIC DNA]</scope>
    <source>
        <strain evidence="2">EspeVRDwgs_2016</strain>
        <tissue evidence="2">Muscle</tissue>
    </source>
</reference>
<sequence>MTEEWTPSLQDQLPPPRSVGRPTAHLLIPDSPEENPEETVAAGESGRRARGSVVVVVCGDVMGSIGGLGNVPCQGPAVVA</sequence>
<evidence type="ECO:0000313" key="3">
    <source>
        <dbReference type="Proteomes" id="UP000327493"/>
    </source>
</evidence>
<name>A0A5J5CVM1_9PERO</name>
<feature type="compositionally biased region" description="Polar residues" evidence="1">
    <location>
        <begin position="1"/>
        <end position="11"/>
    </location>
</feature>
<dbReference type="EMBL" id="VOFY01000016">
    <property type="protein sequence ID" value="KAA8584716.1"/>
    <property type="molecule type" value="Genomic_DNA"/>
</dbReference>
<protein>
    <submittedName>
        <fullName evidence="2">Uncharacterized protein</fullName>
    </submittedName>
</protein>
<evidence type="ECO:0000256" key="1">
    <source>
        <dbReference type="SAM" id="MobiDB-lite"/>
    </source>
</evidence>
<accession>A0A5J5CVM1</accession>
<proteinExistence type="predicted"/>
<evidence type="ECO:0000313" key="2">
    <source>
        <dbReference type="EMBL" id="KAA8584716.1"/>
    </source>
</evidence>
<dbReference type="AlphaFoldDB" id="A0A5J5CVM1"/>